<accession>A0AAC9I4N1</accession>
<dbReference type="KEGG" id="fgl:EM308_15490"/>
<keyword evidence="5" id="KW-1185">Reference proteome</keyword>
<dbReference type="RefSeq" id="WP_035639246.1">
    <property type="nucleotide sequence ID" value="NZ_CP017479.1"/>
</dbReference>
<dbReference type="GO" id="GO:0006013">
    <property type="term" value="P:mannose metabolic process"/>
    <property type="evidence" value="ECO:0007669"/>
    <property type="project" value="InterPro"/>
</dbReference>
<evidence type="ECO:0000259" key="3">
    <source>
        <dbReference type="Pfam" id="PF07748"/>
    </source>
</evidence>
<name>A0AAC9I4N1_9FLAO</name>
<dbReference type="InterPro" id="IPR000602">
    <property type="entry name" value="Glyco_hydro_38_N"/>
</dbReference>
<dbReference type="GO" id="GO:0004559">
    <property type="term" value="F:alpha-mannosidase activity"/>
    <property type="evidence" value="ECO:0007669"/>
    <property type="project" value="InterPro"/>
</dbReference>
<keyword evidence="1" id="KW-0732">Signal</keyword>
<dbReference type="GO" id="GO:0030246">
    <property type="term" value="F:carbohydrate binding"/>
    <property type="evidence" value="ECO:0007669"/>
    <property type="project" value="InterPro"/>
</dbReference>
<evidence type="ECO:0008006" key="6">
    <source>
        <dbReference type="Google" id="ProtNLM"/>
    </source>
</evidence>
<dbReference type="InterPro" id="IPR011013">
    <property type="entry name" value="Gal_mutarotase_sf_dom"/>
</dbReference>
<feature type="domain" description="Glycoside hydrolase family 38 N-terminal" evidence="2">
    <location>
        <begin position="45"/>
        <end position="236"/>
    </location>
</feature>
<organism evidence="4 5">
    <name type="scientific">Flavobacterium gilvum</name>
    <dbReference type="NCBI Taxonomy" id="1492737"/>
    <lineage>
        <taxon>Bacteria</taxon>
        <taxon>Pseudomonadati</taxon>
        <taxon>Bacteroidota</taxon>
        <taxon>Flavobacteriia</taxon>
        <taxon>Flavobacteriales</taxon>
        <taxon>Flavobacteriaceae</taxon>
        <taxon>Flavobacterium</taxon>
    </lineage>
</organism>
<dbReference type="AlphaFoldDB" id="A0AAC9I4N1"/>
<reference evidence="4 5" key="1">
    <citation type="submission" date="2016-10" db="EMBL/GenBank/DDBJ databases">
        <title>Flavobacterium gilvum sp. nov., isolated from stream water.</title>
        <authorList>
            <person name="Shin S.-K."/>
            <person name="Cho Y.-J."/>
            <person name="Yi H."/>
        </authorList>
    </citation>
    <scope>NUCLEOTIDE SEQUENCE [LARGE SCALE GENOMIC DNA]</scope>
    <source>
        <strain evidence="4 5">EM1308</strain>
    </source>
</reference>
<dbReference type="SUPFAM" id="SSF74650">
    <property type="entry name" value="Galactose mutarotase-like"/>
    <property type="match status" value="1"/>
</dbReference>
<evidence type="ECO:0000313" key="4">
    <source>
        <dbReference type="EMBL" id="AOW10779.1"/>
    </source>
</evidence>
<dbReference type="SUPFAM" id="SSF88713">
    <property type="entry name" value="Glycoside hydrolase/deacetylase"/>
    <property type="match status" value="1"/>
</dbReference>
<feature type="domain" description="Glycosyl hydrolase family 38 C-terminal" evidence="3">
    <location>
        <begin position="500"/>
        <end position="561"/>
    </location>
</feature>
<dbReference type="Gene3D" id="3.20.110.10">
    <property type="entry name" value="Glycoside hydrolase 38, N terminal domain"/>
    <property type="match status" value="1"/>
</dbReference>
<evidence type="ECO:0000313" key="5">
    <source>
        <dbReference type="Proteomes" id="UP000175968"/>
    </source>
</evidence>
<dbReference type="Pfam" id="PF07748">
    <property type="entry name" value="Glyco_hydro_38C"/>
    <property type="match status" value="1"/>
</dbReference>
<dbReference type="Proteomes" id="UP000175968">
    <property type="component" value="Chromosome"/>
</dbReference>
<dbReference type="PANTHER" id="PTHR46017">
    <property type="entry name" value="ALPHA-MANNOSIDASE 2C1"/>
    <property type="match status" value="1"/>
</dbReference>
<dbReference type="EMBL" id="CP017479">
    <property type="protein sequence ID" value="AOW10779.1"/>
    <property type="molecule type" value="Genomic_DNA"/>
</dbReference>
<proteinExistence type="predicted"/>
<dbReference type="InterPro" id="IPR011330">
    <property type="entry name" value="Glyco_hydro/deAcase_b/a-brl"/>
</dbReference>
<protein>
    <recommendedName>
        <fullName evidence="6">Glycoside hydrolase family 38 N-terminal domain-containing protein</fullName>
    </recommendedName>
</protein>
<dbReference type="InterPro" id="IPR027291">
    <property type="entry name" value="Glyco_hydro_38_N_sf"/>
</dbReference>
<dbReference type="Pfam" id="PF01074">
    <property type="entry name" value="Glyco_hydro_38N"/>
    <property type="match status" value="1"/>
</dbReference>
<evidence type="ECO:0000259" key="2">
    <source>
        <dbReference type="Pfam" id="PF01074"/>
    </source>
</evidence>
<dbReference type="GO" id="GO:0009313">
    <property type="term" value="P:oligosaccharide catabolic process"/>
    <property type="evidence" value="ECO:0007669"/>
    <property type="project" value="TreeGrafter"/>
</dbReference>
<sequence>MKQSKLFLLLLAAFCICENSVLAQTKISENSKGEPFVRNNNVKEIIVIFKTHFDIGYTHRVKDIVQYYRTEMIDKALKVMDESKSLPVEQQFKWTAPGWVMSKVMEPWTGQTSDRRQKLDDAFRTGKFITHAMPFTVETDLCGPEVLTRGLNFASNLSRQYNLPLPQSAKVTDMPSHSRELATVLSNAGVKFLHIGCNWPSGFVQTPGLFWWEGPDGSRLLTFYSSIYGTTTGLSWPDNWGGADHFVGRGLLPPADWPYAVWPAILVTLDNSGPPTAQQVKSLFDEVLNKMPGVKIKVGTMDDFAKGLLATHPKLPVVKGEMPDTWVHGSMCDPGGISMSRQSAPLIASGAMLNTQLKTWGLPVTTVADSVARAYELMALYAEHTWGGSKSINQYGDEFKKLDPATYADLEASWEDKTDYIRGAWRIANHLKQDNLSLLAKSVKSAPNSIVVYNPLPWTRNGLVEINGQPIFVKDIPASGYKTIPVPAKQIVQNTANKFIENQFYKITFDDNNGTISSLIDKKTGRDWAANISGHQTGQYFNERFTYEQAAKYTADYQQKRAWQAFGEKGDWLHPGINKTGMISEKEVPYRMASPAGGKLNINSSSLQQIAVLEMPADAAKHLPGSRLTVTLTEGQPYIDLEITILDKAKDNWPEADWLALPFNIKDPNFKVYRPLGIMNPATDILKGANKDIYSVGQGVTMTDAAGNGIAICPIDHPLISLDTPGIWKFSLDFVPKKPVVYLNLYNNQWNTNYRYWYSGSWSSRVRIWTLDKTKTQPESMTVPALETSYPLQAIVTEKGDGSLPPSQKGVELSRKGILVTEFGNNPDGNKGTLLRLWEMAGNSGEVTIALSGQKNFTIARPVNLRGEANGKAIKISNGKFSCPIKGFGPASFILE</sequence>
<evidence type="ECO:0000256" key="1">
    <source>
        <dbReference type="SAM" id="SignalP"/>
    </source>
</evidence>
<dbReference type="Gene3D" id="2.70.98.30">
    <property type="entry name" value="Golgi alpha-mannosidase II, domain 4"/>
    <property type="match status" value="1"/>
</dbReference>
<dbReference type="PANTHER" id="PTHR46017:SF1">
    <property type="entry name" value="ALPHA-MANNOSIDASE 2C1"/>
    <property type="match status" value="1"/>
</dbReference>
<feature type="signal peptide" evidence="1">
    <location>
        <begin position="1"/>
        <end position="23"/>
    </location>
</feature>
<gene>
    <name evidence="4" type="ORF">EM308_15490</name>
</gene>
<dbReference type="InterPro" id="IPR011682">
    <property type="entry name" value="Glyco_hydro_38_C"/>
</dbReference>
<feature type="chain" id="PRO_5042167879" description="Glycoside hydrolase family 38 N-terminal domain-containing protein" evidence="1">
    <location>
        <begin position="24"/>
        <end position="896"/>
    </location>
</feature>